<feature type="region of interest" description="Disordered" evidence="1">
    <location>
        <begin position="1"/>
        <end position="83"/>
    </location>
</feature>
<feature type="compositionally biased region" description="Polar residues" evidence="1">
    <location>
        <begin position="32"/>
        <end position="44"/>
    </location>
</feature>
<gene>
    <name evidence="2" type="ORF">LAZ67_17002662</name>
</gene>
<proteinExistence type="predicted"/>
<evidence type="ECO:0000313" key="2">
    <source>
        <dbReference type="EMBL" id="UYV79451.1"/>
    </source>
</evidence>
<accession>A0ABY6LE36</accession>
<dbReference type="Proteomes" id="UP001235939">
    <property type="component" value="Chromosome 17"/>
</dbReference>
<dbReference type="EMBL" id="CP092879">
    <property type="protein sequence ID" value="UYV79451.1"/>
    <property type="molecule type" value="Genomic_DNA"/>
</dbReference>
<reference evidence="2 3" key="1">
    <citation type="submission" date="2022-01" db="EMBL/GenBank/DDBJ databases">
        <title>A chromosomal length assembly of Cordylochernes scorpioides.</title>
        <authorList>
            <person name="Zeh D."/>
            <person name="Zeh J."/>
        </authorList>
    </citation>
    <scope>NUCLEOTIDE SEQUENCE [LARGE SCALE GENOMIC DNA]</scope>
    <source>
        <strain evidence="2">IN4F17</strain>
        <tissue evidence="2">Whole Body</tissue>
    </source>
</reference>
<feature type="compositionally biased region" description="Basic and acidic residues" evidence="1">
    <location>
        <begin position="49"/>
        <end position="59"/>
    </location>
</feature>
<evidence type="ECO:0000313" key="3">
    <source>
        <dbReference type="Proteomes" id="UP001235939"/>
    </source>
</evidence>
<evidence type="ECO:0000256" key="1">
    <source>
        <dbReference type="SAM" id="MobiDB-lite"/>
    </source>
</evidence>
<sequence length="83" mass="9027">MPRIGKHAPGYHTNCDLRPSGVRPRRKPLISNGAQSQESRSTAIFTLRGDGEKLLKDPGARNTSAPLGATRPADWLSHPLQTD</sequence>
<protein>
    <submittedName>
        <fullName evidence="2">Uncharacterized protein</fullName>
    </submittedName>
</protein>
<organism evidence="2 3">
    <name type="scientific">Cordylochernes scorpioides</name>
    <dbReference type="NCBI Taxonomy" id="51811"/>
    <lineage>
        <taxon>Eukaryota</taxon>
        <taxon>Metazoa</taxon>
        <taxon>Ecdysozoa</taxon>
        <taxon>Arthropoda</taxon>
        <taxon>Chelicerata</taxon>
        <taxon>Arachnida</taxon>
        <taxon>Pseudoscorpiones</taxon>
        <taxon>Cheliferoidea</taxon>
        <taxon>Chernetidae</taxon>
        <taxon>Cordylochernes</taxon>
    </lineage>
</organism>
<keyword evidence="3" id="KW-1185">Reference proteome</keyword>
<name>A0ABY6LE36_9ARAC</name>